<dbReference type="OrthoDB" id="9779128at2"/>
<dbReference type="GO" id="GO:0008932">
    <property type="term" value="F:lytic endotransglycosylase activity"/>
    <property type="evidence" value="ECO:0007669"/>
    <property type="project" value="UniProtKB-UniRule"/>
</dbReference>
<feature type="chain" id="PRO_5018344633" description="Endolytic peptidoglycan transglycosylase RlpA" evidence="6">
    <location>
        <begin position="28"/>
        <end position="139"/>
    </location>
</feature>
<feature type="compositionally biased region" description="Low complexity" evidence="5">
    <location>
        <begin position="24"/>
        <end position="40"/>
    </location>
</feature>
<dbReference type="Gene3D" id="2.40.40.10">
    <property type="entry name" value="RlpA-like domain"/>
    <property type="match status" value="1"/>
</dbReference>
<dbReference type="RefSeq" id="WP_122164375.1">
    <property type="nucleotide sequence ID" value="NZ_CP180504.1"/>
</dbReference>
<proteinExistence type="inferred from homology"/>
<comment type="subcellular location">
    <subcellularLocation>
        <location evidence="3">Cell membrane</location>
        <topology evidence="3">Lipid-anchor</topology>
    </subcellularLocation>
</comment>
<protein>
    <recommendedName>
        <fullName evidence="3">Endolytic peptidoglycan transglycosylase RlpA</fullName>
        <ecNumber evidence="3">4.2.2.-</ecNumber>
    </recommendedName>
</protein>
<evidence type="ECO:0000256" key="3">
    <source>
        <dbReference type="HAMAP-Rule" id="MF_02071"/>
    </source>
</evidence>
<keyword evidence="6" id="KW-0732">Signal</keyword>
<comment type="similarity">
    <text evidence="3 4">Belongs to the RlpA family.</text>
</comment>
<accession>A0A3M2HXR3</accession>
<dbReference type="InterPro" id="IPR009009">
    <property type="entry name" value="RlpA-like_DPBB"/>
</dbReference>
<keyword evidence="3" id="KW-0449">Lipoprotein</keyword>
<dbReference type="Pfam" id="PF03330">
    <property type="entry name" value="DPBB_1"/>
    <property type="match status" value="1"/>
</dbReference>
<feature type="compositionally biased region" description="Polar residues" evidence="5">
    <location>
        <begin position="53"/>
        <end position="64"/>
    </location>
</feature>
<dbReference type="SUPFAM" id="SSF50685">
    <property type="entry name" value="Barwin-like endoglucanases"/>
    <property type="match status" value="1"/>
</dbReference>
<keyword evidence="3" id="KW-1003">Cell membrane</keyword>
<sequence>MLRKSVSWTAALLLVAFIAGCTSQPQRTPTSPQSPTPSTSASEQLGSGKASFYGSQHHNKQTANGERFDQGSLTAAHRTLPFGTKVRVTNIRNGKSVVVRINDRGPFVRGRIIDLSKAAFERIGSTRSGVIRVRLERVE</sequence>
<evidence type="ECO:0000256" key="5">
    <source>
        <dbReference type="SAM" id="MobiDB-lite"/>
    </source>
</evidence>
<dbReference type="GO" id="GO:0005886">
    <property type="term" value="C:plasma membrane"/>
    <property type="evidence" value="ECO:0007669"/>
    <property type="project" value="UniProtKB-SubCell"/>
</dbReference>
<dbReference type="CDD" id="cd22268">
    <property type="entry name" value="DPBB_RlpA-like"/>
    <property type="match status" value="1"/>
</dbReference>
<keyword evidence="3" id="KW-0472">Membrane</keyword>
<dbReference type="Proteomes" id="UP000269774">
    <property type="component" value="Unassembled WGS sequence"/>
</dbReference>
<evidence type="ECO:0000313" key="9">
    <source>
        <dbReference type="Proteomes" id="UP000269774"/>
    </source>
</evidence>
<dbReference type="PANTHER" id="PTHR34183:SF8">
    <property type="entry name" value="ENDOLYTIC PEPTIDOGLYCAN TRANSGLYCOSYLASE RLPA-RELATED"/>
    <property type="match status" value="1"/>
</dbReference>
<evidence type="ECO:0000313" key="8">
    <source>
        <dbReference type="EMBL" id="RMH92430.1"/>
    </source>
</evidence>
<keyword evidence="3" id="KW-0564">Palmitate</keyword>
<dbReference type="GO" id="GO:0071555">
    <property type="term" value="P:cell wall organization"/>
    <property type="evidence" value="ECO:0007669"/>
    <property type="project" value="UniProtKB-KW"/>
</dbReference>
<comment type="caution">
    <text evidence="8">The sequence shown here is derived from an EMBL/GenBank/DDBJ whole genome shotgun (WGS) entry which is preliminary data.</text>
</comment>
<comment type="function">
    <text evidence="3">Lytic transglycosylase with a strong preference for naked glycan strands that lack stem peptides.</text>
</comment>
<feature type="domain" description="RlpA-like protein double-psi beta-barrel" evidence="7">
    <location>
        <begin position="48"/>
        <end position="134"/>
    </location>
</feature>
<dbReference type="HAMAP" id="MF_02071">
    <property type="entry name" value="RlpA"/>
    <property type="match status" value="1"/>
</dbReference>
<feature type="region of interest" description="Disordered" evidence="5">
    <location>
        <begin position="24"/>
        <end position="72"/>
    </location>
</feature>
<dbReference type="NCBIfam" id="TIGR00413">
    <property type="entry name" value="rlpA"/>
    <property type="match status" value="1"/>
</dbReference>
<dbReference type="EMBL" id="RFFM01000001">
    <property type="protein sequence ID" value="RMH92430.1"/>
    <property type="molecule type" value="Genomic_DNA"/>
</dbReference>
<evidence type="ECO:0000256" key="1">
    <source>
        <dbReference type="ARBA" id="ARBA00023239"/>
    </source>
</evidence>
<reference evidence="8 9" key="1">
    <citation type="submission" date="2018-10" db="EMBL/GenBank/DDBJ databases">
        <title>Pseudomonas zhaodongensis NEAU-ST5-21(T) genome.</title>
        <authorList>
            <person name="Peng J."/>
            <person name="Liu Z.-P."/>
        </authorList>
    </citation>
    <scope>NUCLEOTIDE SEQUENCE [LARGE SCALE GENOMIC DNA]</scope>
    <source>
        <strain evidence="8 9">NEAU-ST5-21</strain>
    </source>
</reference>
<keyword evidence="1 3" id="KW-0456">Lyase</keyword>
<dbReference type="PROSITE" id="PS51257">
    <property type="entry name" value="PROKAR_LIPOPROTEIN"/>
    <property type="match status" value="1"/>
</dbReference>
<evidence type="ECO:0000256" key="6">
    <source>
        <dbReference type="SAM" id="SignalP"/>
    </source>
</evidence>
<feature type="signal peptide" evidence="6">
    <location>
        <begin position="1"/>
        <end position="27"/>
    </location>
</feature>
<dbReference type="InterPro" id="IPR036908">
    <property type="entry name" value="RlpA-like_sf"/>
</dbReference>
<dbReference type="PANTHER" id="PTHR34183">
    <property type="entry name" value="ENDOLYTIC PEPTIDOGLYCAN TRANSGLYCOSYLASE RLPA"/>
    <property type="match status" value="1"/>
</dbReference>
<dbReference type="AlphaFoldDB" id="A0A3M2HXR3"/>
<keyword evidence="2 3" id="KW-0961">Cell wall biogenesis/degradation</keyword>
<evidence type="ECO:0000259" key="7">
    <source>
        <dbReference type="Pfam" id="PF03330"/>
    </source>
</evidence>
<evidence type="ECO:0000256" key="2">
    <source>
        <dbReference type="ARBA" id="ARBA00023316"/>
    </source>
</evidence>
<keyword evidence="9" id="KW-1185">Reference proteome</keyword>
<dbReference type="GO" id="GO:0000270">
    <property type="term" value="P:peptidoglycan metabolic process"/>
    <property type="evidence" value="ECO:0007669"/>
    <property type="project" value="UniProtKB-UniRule"/>
</dbReference>
<evidence type="ECO:0000256" key="4">
    <source>
        <dbReference type="RuleBase" id="RU003495"/>
    </source>
</evidence>
<dbReference type="EC" id="4.2.2.-" evidence="3"/>
<name>A0A3M2HXR3_9GAMM</name>
<dbReference type="InterPro" id="IPR034718">
    <property type="entry name" value="RlpA"/>
</dbReference>
<gene>
    <name evidence="3" type="primary">rlpA</name>
    <name evidence="8" type="ORF">EA797_06900</name>
</gene>
<organism evidence="8 9">
    <name type="scientific">Stutzerimonas zhaodongensis</name>
    <dbReference type="NCBI Taxonomy" id="1176257"/>
    <lineage>
        <taxon>Bacteria</taxon>
        <taxon>Pseudomonadati</taxon>
        <taxon>Pseudomonadota</taxon>
        <taxon>Gammaproteobacteria</taxon>
        <taxon>Pseudomonadales</taxon>
        <taxon>Pseudomonadaceae</taxon>
        <taxon>Stutzerimonas</taxon>
    </lineage>
</organism>
<dbReference type="InterPro" id="IPR012997">
    <property type="entry name" value="RplA"/>
</dbReference>